<protein>
    <submittedName>
        <fullName evidence="2">Uncharacterized protein</fullName>
    </submittedName>
</protein>
<evidence type="ECO:0000313" key="3">
    <source>
        <dbReference type="Proteomes" id="UP000245678"/>
    </source>
</evidence>
<gene>
    <name evidence="2" type="ORF">LX99_00460</name>
</gene>
<keyword evidence="3" id="KW-1185">Reference proteome</keyword>
<name>A0A316HFJ5_9SPHI</name>
<evidence type="ECO:0000256" key="1">
    <source>
        <dbReference type="SAM" id="Phobius"/>
    </source>
</evidence>
<dbReference type="RefSeq" id="WP_170122609.1">
    <property type="nucleotide sequence ID" value="NZ_QGHA01000001.1"/>
</dbReference>
<reference evidence="2 3" key="1">
    <citation type="submission" date="2018-05" db="EMBL/GenBank/DDBJ databases">
        <title>Genomic Encyclopedia of Archaeal and Bacterial Type Strains, Phase II (KMG-II): from individual species to whole genera.</title>
        <authorList>
            <person name="Goeker M."/>
        </authorList>
    </citation>
    <scope>NUCLEOTIDE SEQUENCE [LARGE SCALE GENOMIC DNA]</scope>
    <source>
        <strain evidence="2 3">DSM 19975</strain>
    </source>
</reference>
<dbReference type="Proteomes" id="UP000245678">
    <property type="component" value="Unassembled WGS sequence"/>
</dbReference>
<proteinExistence type="predicted"/>
<feature type="transmembrane region" description="Helical" evidence="1">
    <location>
        <begin position="22"/>
        <end position="39"/>
    </location>
</feature>
<accession>A0A316HFJ5</accession>
<keyword evidence="1" id="KW-1133">Transmembrane helix</keyword>
<dbReference type="AlphaFoldDB" id="A0A316HFJ5"/>
<keyword evidence="1" id="KW-0812">Transmembrane</keyword>
<sequence length="53" mass="6223">MQNSIVQYIVNNLSVGNWAQNLAFYTFIVLLSWVLIVQVKTARLRVKRKRTTK</sequence>
<organism evidence="2 3">
    <name type="scientific">Mucilaginibacter oryzae</name>
    <dbReference type="NCBI Taxonomy" id="468058"/>
    <lineage>
        <taxon>Bacteria</taxon>
        <taxon>Pseudomonadati</taxon>
        <taxon>Bacteroidota</taxon>
        <taxon>Sphingobacteriia</taxon>
        <taxon>Sphingobacteriales</taxon>
        <taxon>Sphingobacteriaceae</taxon>
        <taxon>Mucilaginibacter</taxon>
    </lineage>
</organism>
<dbReference type="EMBL" id="QGHA01000001">
    <property type="protein sequence ID" value="PWK79999.1"/>
    <property type="molecule type" value="Genomic_DNA"/>
</dbReference>
<keyword evidence="1" id="KW-0472">Membrane</keyword>
<evidence type="ECO:0000313" key="2">
    <source>
        <dbReference type="EMBL" id="PWK79999.1"/>
    </source>
</evidence>
<comment type="caution">
    <text evidence="2">The sequence shown here is derived from an EMBL/GenBank/DDBJ whole genome shotgun (WGS) entry which is preliminary data.</text>
</comment>